<protein>
    <recommendedName>
        <fullName evidence="6">Transcription repressor</fullName>
    </recommendedName>
    <alternativeName>
        <fullName evidence="6">Ovate family protein</fullName>
    </alternativeName>
</protein>
<keyword evidence="2 6" id="KW-0678">Repressor</keyword>
<sequence length="215" mass="23912">MSNIFWKNFHLCFSRFMCLPTTLSPTSPSEKDHNPPPINPTRSTLVKNFNSLYDLASSSTSKSLTSSTDDSFSSSDDSDTDSLPDITTVFASQRFFFSSPGRSNSIIELPDSQPESDTLVAGGVAIHTFSPDPYSDFRKSMQDMVEARGVVDIKADWDFLHELLSCYLTLNPKHTHKIIVSAFADLIVSLMSSTTTNHCRKSKEQHQRTTSCPLV</sequence>
<dbReference type="GO" id="GO:0045892">
    <property type="term" value="P:negative regulation of DNA-templated transcription"/>
    <property type="evidence" value="ECO:0007669"/>
    <property type="project" value="UniProtKB-UniRule"/>
</dbReference>
<feature type="domain" description="OVATE" evidence="9">
    <location>
        <begin position="126"/>
        <end position="189"/>
    </location>
</feature>
<dbReference type="NCBIfam" id="TIGR01568">
    <property type="entry name" value="A_thal_3678"/>
    <property type="match status" value="1"/>
</dbReference>
<dbReference type="PANTHER" id="PTHR33057">
    <property type="entry name" value="TRANSCRIPTION REPRESSOR OFP7-RELATED"/>
    <property type="match status" value="1"/>
</dbReference>
<feature type="chain" id="PRO_5044877857" description="Transcription repressor" evidence="8">
    <location>
        <begin position="25"/>
        <end position="215"/>
    </location>
</feature>
<comment type="caution">
    <text evidence="10">The sequence shown here is derived from an EMBL/GenBank/DDBJ whole genome shotgun (WGS) entry which is preliminary data.</text>
</comment>
<keyword evidence="5 6" id="KW-0539">Nucleus</keyword>
<evidence type="ECO:0000313" key="11">
    <source>
        <dbReference type="Proteomes" id="UP001642360"/>
    </source>
</evidence>
<evidence type="ECO:0000256" key="4">
    <source>
        <dbReference type="ARBA" id="ARBA00023163"/>
    </source>
</evidence>
<evidence type="ECO:0000256" key="1">
    <source>
        <dbReference type="ARBA" id="ARBA00004123"/>
    </source>
</evidence>
<accession>A0ABC8SC41</accession>
<feature type="signal peptide" evidence="8">
    <location>
        <begin position="1"/>
        <end position="24"/>
    </location>
</feature>
<dbReference type="Proteomes" id="UP001642360">
    <property type="component" value="Unassembled WGS sequence"/>
</dbReference>
<feature type="region of interest" description="Disordered" evidence="7">
    <location>
        <begin position="60"/>
        <end position="81"/>
    </location>
</feature>
<comment type="function">
    <text evidence="6">Transcriptional repressor that regulates multiple aspects of plant growth and development.</text>
</comment>
<evidence type="ECO:0000256" key="6">
    <source>
        <dbReference type="RuleBase" id="RU367028"/>
    </source>
</evidence>
<evidence type="ECO:0000256" key="8">
    <source>
        <dbReference type="SAM" id="SignalP"/>
    </source>
</evidence>
<keyword evidence="4 6" id="KW-0804">Transcription</keyword>
<dbReference type="PANTHER" id="PTHR33057:SF21">
    <property type="entry name" value="TRANSCRIPTION REPRESSOR"/>
    <property type="match status" value="1"/>
</dbReference>
<gene>
    <name evidence="10" type="ORF">ILEXP_LOCUS22709</name>
</gene>
<dbReference type="Pfam" id="PF04844">
    <property type="entry name" value="Ovate"/>
    <property type="match status" value="1"/>
</dbReference>
<organism evidence="10 11">
    <name type="scientific">Ilex paraguariensis</name>
    <name type="common">yerba mate</name>
    <dbReference type="NCBI Taxonomy" id="185542"/>
    <lineage>
        <taxon>Eukaryota</taxon>
        <taxon>Viridiplantae</taxon>
        <taxon>Streptophyta</taxon>
        <taxon>Embryophyta</taxon>
        <taxon>Tracheophyta</taxon>
        <taxon>Spermatophyta</taxon>
        <taxon>Magnoliopsida</taxon>
        <taxon>eudicotyledons</taxon>
        <taxon>Gunneridae</taxon>
        <taxon>Pentapetalae</taxon>
        <taxon>asterids</taxon>
        <taxon>campanulids</taxon>
        <taxon>Aquifoliales</taxon>
        <taxon>Aquifoliaceae</taxon>
        <taxon>Ilex</taxon>
    </lineage>
</organism>
<feature type="compositionally biased region" description="Low complexity" evidence="7">
    <location>
        <begin position="60"/>
        <end position="75"/>
    </location>
</feature>
<dbReference type="GO" id="GO:0005634">
    <property type="term" value="C:nucleus"/>
    <property type="evidence" value="ECO:0007669"/>
    <property type="project" value="UniProtKB-SubCell"/>
</dbReference>
<keyword evidence="3 6" id="KW-0805">Transcription regulation</keyword>
<evidence type="ECO:0000259" key="9">
    <source>
        <dbReference type="PROSITE" id="PS51754"/>
    </source>
</evidence>
<comment type="subcellular location">
    <subcellularLocation>
        <location evidence="1 6">Nucleus</location>
    </subcellularLocation>
</comment>
<name>A0ABC8SC41_9AQUA</name>
<evidence type="ECO:0000256" key="3">
    <source>
        <dbReference type="ARBA" id="ARBA00023015"/>
    </source>
</evidence>
<dbReference type="InterPro" id="IPR038933">
    <property type="entry name" value="Ovate"/>
</dbReference>
<reference evidence="10 11" key="1">
    <citation type="submission" date="2024-02" db="EMBL/GenBank/DDBJ databases">
        <authorList>
            <person name="Vignale AGUSTIN F."/>
            <person name="Sosa J E."/>
            <person name="Modenutti C."/>
        </authorList>
    </citation>
    <scope>NUCLEOTIDE SEQUENCE [LARGE SCALE GENOMIC DNA]</scope>
</reference>
<keyword evidence="11" id="KW-1185">Reference proteome</keyword>
<keyword evidence="8" id="KW-0732">Signal</keyword>
<evidence type="ECO:0000313" key="10">
    <source>
        <dbReference type="EMBL" id="CAK9154390.1"/>
    </source>
</evidence>
<proteinExistence type="predicted"/>
<evidence type="ECO:0000256" key="5">
    <source>
        <dbReference type="ARBA" id="ARBA00023242"/>
    </source>
</evidence>
<evidence type="ECO:0000256" key="7">
    <source>
        <dbReference type="SAM" id="MobiDB-lite"/>
    </source>
</evidence>
<dbReference type="AlphaFoldDB" id="A0ABC8SC41"/>
<evidence type="ECO:0000256" key="2">
    <source>
        <dbReference type="ARBA" id="ARBA00022491"/>
    </source>
</evidence>
<dbReference type="InterPro" id="IPR006458">
    <property type="entry name" value="Ovate_C"/>
</dbReference>
<dbReference type="PROSITE" id="PS51754">
    <property type="entry name" value="OVATE"/>
    <property type="match status" value="1"/>
</dbReference>
<dbReference type="EMBL" id="CAUOFW020002525">
    <property type="protein sequence ID" value="CAK9154390.1"/>
    <property type="molecule type" value="Genomic_DNA"/>
</dbReference>